<feature type="compositionally biased region" description="Low complexity" evidence="5">
    <location>
        <begin position="634"/>
        <end position="643"/>
    </location>
</feature>
<evidence type="ECO:0000256" key="4">
    <source>
        <dbReference type="ARBA" id="ARBA00023180"/>
    </source>
</evidence>
<dbReference type="Pfam" id="PF17963">
    <property type="entry name" value="Big_9"/>
    <property type="match status" value="1"/>
</dbReference>
<dbReference type="SMART" id="SM00191">
    <property type="entry name" value="Int_alpha"/>
    <property type="match status" value="7"/>
</dbReference>
<proteinExistence type="predicted"/>
<evidence type="ECO:0000256" key="5">
    <source>
        <dbReference type="SAM" id="MobiDB-lite"/>
    </source>
</evidence>
<evidence type="ECO:0000256" key="1">
    <source>
        <dbReference type="ARBA" id="ARBA00022729"/>
    </source>
</evidence>
<dbReference type="GO" id="GO:0007155">
    <property type="term" value="P:cell adhesion"/>
    <property type="evidence" value="ECO:0007669"/>
    <property type="project" value="InterPro"/>
</dbReference>
<keyword evidence="7" id="KW-1185">Reference proteome</keyword>
<feature type="region of interest" description="Disordered" evidence="5">
    <location>
        <begin position="634"/>
        <end position="659"/>
    </location>
</feature>
<sequence>MASAFSTVELSSLGGGKGFTLNGVAGEDGSGFSVHGAGDVNGDGIDDIVVGARKASPDRLNAGVSYVVFGTTAGFSPSFELSSLDGGNGFAIHGASIGDYLGFSVSAAGDINGDGIDDVIIGAPYATPHASYSGAAYVVFGATGGFAAVLQASSIGVGNGFQIHADDVPNEANYWKAGRSVSGAGDVNGDGIDDVIVGQPYLGSGASYVVFGSTAGFGTVELSALDGGNGFAIDGEQNGDESGRAVSAAGDVNGDGIDDLVIGAPAVGFPYDTGASYVVFGTTAGFAPSMNLASLDGSNGFAINAVADRFRNGRSVAGAGDVNGDGVDDLIVGDSDGNVYGGDPGASYVVFGNTAGFAASLDLSSLDGNNGFRINGASAGDLSGTAVAAAGDFNGDGIDDLIVGAFAADPNGDRSGGSYVVFGATAGFGASLELSALATTAGFRINGASAGDEGGWSVASAGDVNGDGFDDLIVGAPGVYSNGERAGATYVIFGGVADTNPPPPPPGSSNRPPDAEDDAFSVPWQGKLLVQGPGLLGNDTDADGNPLTVTGIVAGPAHGVLTWNPDGGFIYQPNATYVGPDAFTYQVGDGRGGFDTASVSITVADDEKPDPIWPIDGGFGNDRLAGSNQADTIRGNGGDDTITGDGGRDRLEGNTGNDSILGQGDEDIAWGGQGNDMVNGNQANDWVLGDRGADTVHGGAGHDFVWGGQGDDRVFGDGSHDMLSGDRGNDTLTGGQGADRFVIKEAAGYDLVADFASAEGDRIVIDTGGDGILNGLSIGSFADLLARMVDTPDGVFLSLGDPDHGVTIAGIRRDQLTAGDFLLL</sequence>
<evidence type="ECO:0000313" key="6">
    <source>
        <dbReference type="EMBL" id="ROQ01044.1"/>
    </source>
</evidence>
<dbReference type="AlphaFoldDB" id="A0A3N1M0N0"/>
<organism evidence="6 7">
    <name type="scientific">Stella humosa</name>
    <dbReference type="NCBI Taxonomy" id="94"/>
    <lineage>
        <taxon>Bacteria</taxon>
        <taxon>Pseudomonadati</taxon>
        <taxon>Pseudomonadota</taxon>
        <taxon>Alphaproteobacteria</taxon>
        <taxon>Rhodospirillales</taxon>
        <taxon>Stellaceae</taxon>
        <taxon>Stella</taxon>
    </lineage>
</organism>
<dbReference type="GO" id="GO:0016787">
    <property type="term" value="F:hydrolase activity"/>
    <property type="evidence" value="ECO:0007669"/>
    <property type="project" value="UniProtKB-KW"/>
</dbReference>
<keyword evidence="3" id="KW-0378">Hydrolase</keyword>
<gene>
    <name evidence="6" type="ORF">EDC65_0216</name>
</gene>
<dbReference type="Proteomes" id="UP000278222">
    <property type="component" value="Unassembled WGS sequence"/>
</dbReference>
<dbReference type="InterPro" id="IPR013519">
    <property type="entry name" value="Int_alpha_beta-p"/>
</dbReference>
<evidence type="ECO:0000313" key="7">
    <source>
        <dbReference type="Proteomes" id="UP000278222"/>
    </source>
</evidence>
<feature type="region of interest" description="Disordered" evidence="5">
    <location>
        <begin position="495"/>
        <end position="519"/>
    </location>
</feature>
<dbReference type="GO" id="GO:0008305">
    <property type="term" value="C:integrin complex"/>
    <property type="evidence" value="ECO:0007669"/>
    <property type="project" value="InterPro"/>
</dbReference>
<evidence type="ECO:0000256" key="2">
    <source>
        <dbReference type="ARBA" id="ARBA00022737"/>
    </source>
</evidence>
<dbReference type="InterPro" id="IPR028994">
    <property type="entry name" value="Integrin_alpha_N"/>
</dbReference>
<dbReference type="EMBL" id="RJKX01000011">
    <property type="protein sequence ID" value="ROQ01044.1"/>
    <property type="molecule type" value="Genomic_DNA"/>
</dbReference>
<protein>
    <submittedName>
        <fullName evidence="6">FG-GAP repeat protein</fullName>
    </submittedName>
</protein>
<dbReference type="PRINTS" id="PR01185">
    <property type="entry name" value="INTEGRINA"/>
</dbReference>
<dbReference type="PROSITE" id="PS00330">
    <property type="entry name" value="HEMOLYSIN_CALCIUM"/>
    <property type="match status" value="1"/>
</dbReference>
<dbReference type="Pfam" id="PF00353">
    <property type="entry name" value="HemolysinCabind"/>
    <property type="match status" value="3"/>
</dbReference>
<keyword evidence="4" id="KW-0325">Glycoprotein</keyword>
<dbReference type="InterPro" id="IPR011049">
    <property type="entry name" value="Serralysin-like_metalloprot_C"/>
</dbReference>
<dbReference type="SUPFAM" id="SSF69318">
    <property type="entry name" value="Integrin alpha N-terminal domain"/>
    <property type="match status" value="2"/>
</dbReference>
<keyword evidence="2" id="KW-0677">Repeat</keyword>
<dbReference type="Gene3D" id="2.150.10.10">
    <property type="entry name" value="Serralysin-like metalloprotease, C-terminal"/>
    <property type="match status" value="2"/>
</dbReference>
<dbReference type="OrthoDB" id="7259106at2"/>
<dbReference type="InterPro" id="IPR001343">
    <property type="entry name" value="Hemolysn_Ca-bd"/>
</dbReference>
<comment type="caution">
    <text evidence="6">The sequence shown here is derived from an EMBL/GenBank/DDBJ whole genome shotgun (WGS) entry which is preliminary data.</text>
</comment>
<dbReference type="InterPro" id="IPR000413">
    <property type="entry name" value="Integrin_alpha"/>
</dbReference>
<dbReference type="RefSeq" id="WP_123687848.1">
    <property type="nucleotide sequence ID" value="NZ_AP019700.1"/>
</dbReference>
<evidence type="ECO:0000256" key="3">
    <source>
        <dbReference type="ARBA" id="ARBA00022801"/>
    </source>
</evidence>
<reference evidence="6 7" key="1">
    <citation type="submission" date="2018-11" db="EMBL/GenBank/DDBJ databases">
        <title>Genomic Encyclopedia of Type Strains, Phase IV (KMG-IV): sequencing the most valuable type-strain genomes for metagenomic binning, comparative biology and taxonomic classification.</title>
        <authorList>
            <person name="Goeker M."/>
        </authorList>
    </citation>
    <scope>NUCLEOTIDE SEQUENCE [LARGE SCALE GENOMIC DNA]</scope>
    <source>
        <strain evidence="6 7">DSM 5900</strain>
    </source>
</reference>
<dbReference type="PRINTS" id="PR00313">
    <property type="entry name" value="CABNDNGRPT"/>
</dbReference>
<dbReference type="PANTHER" id="PTHR23221">
    <property type="entry name" value="GLYCOSYLPHOSPHATIDYLINOSITOL PHOSPHOLIPASE D"/>
    <property type="match status" value="1"/>
</dbReference>
<dbReference type="Pfam" id="PF01839">
    <property type="entry name" value="FG-GAP"/>
    <property type="match status" value="6"/>
</dbReference>
<dbReference type="GO" id="GO:0005509">
    <property type="term" value="F:calcium ion binding"/>
    <property type="evidence" value="ECO:0007669"/>
    <property type="project" value="InterPro"/>
</dbReference>
<dbReference type="Gene3D" id="2.130.10.130">
    <property type="entry name" value="Integrin alpha, N-terminal"/>
    <property type="match status" value="4"/>
</dbReference>
<dbReference type="PANTHER" id="PTHR23221:SF7">
    <property type="entry name" value="PHOSPHATIDYLINOSITOL-GLYCAN-SPECIFIC PHOSPHOLIPASE D"/>
    <property type="match status" value="1"/>
</dbReference>
<keyword evidence="1" id="KW-0732">Signal</keyword>
<dbReference type="SUPFAM" id="SSF51120">
    <property type="entry name" value="beta-Roll"/>
    <property type="match status" value="2"/>
</dbReference>
<name>A0A3N1M0N0_9PROT</name>
<accession>A0A3N1M0N0</accession>
<dbReference type="PROSITE" id="PS51470">
    <property type="entry name" value="FG_GAP"/>
    <property type="match status" value="5"/>
</dbReference>
<dbReference type="InterPro" id="IPR013517">
    <property type="entry name" value="FG-GAP"/>
</dbReference>
<dbReference type="InterPro" id="IPR018511">
    <property type="entry name" value="Hemolysin-typ_Ca-bd_CS"/>
</dbReference>